<sequence>MRGISKEEAVELLEPYIYKIKASVLNPINDYFTNPALTLHRQKLSKRSDASNCHDLIVDQIKMEFEQHPRTRLLHKNKVFFLIVEERVLLRFKLFDHKNLGRSINTIQSTKLNNQEIEQLELENMPPDGLLHVGYCINTLRTGVDNICVTYRQGDQNLWEWDLLEGGSNNVKQIEIFPHEQPMDRKRKPRPKTDNVGEIVNGNNH</sequence>
<comment type="caution">
    <text evidence="2">The sequence shown here is derived from an EMBL/GenBank/DDBJ whole genome shotgun (WGS) entry which is preliminary data.</text>
</comment>
<dbReference type="RefSeq" id="WP_190918486.1">
    <property type="nucleotide sequence ID" value="NZ_JACXIZ010000021.1"/>
</dbReference>
<evidence type="ECO:0000313" key="3">
    <source>
        <dbReference type="Proteomes" id="UP000621560"/>
    </source>
</evidence>
<gene>
    <name evidence="2" type="ORF">IDH44_13690</name>
</gene>
<protein>
    <submittedName>
        <fullName evidence="2">Uncharacterized protein</fullName>
    </submittedName>
</protein>
<name>A0A927BT15_9BACL</name>
<proteinExistence type="predicted"/>
<accession>A0A927BT15</accession>
<dbReference type="EMBL" id="JACXIZ010000021">
    <property type="protein sequence ID" value="MBD2846253.1"/>
    <property type="molecule type" value="Genomic_DNA"/>
</dbReference>
<evidence type="ECO:0000313" key="2">
    <source>
        <dbReference type="EMBL" id="MBD2846253.1"/>
    </source>
</evidence>
<feature type="region of interest" description="Disordered" evidence="1">
    <location>
        <begin position="180"/>
        <end position="205"/>
    </location>
</feature>
<keyword evidence="3" id="KW-1185">Reference proteome</keyword>
<dbReference type="Proteomes" id="UP000621560">
    <property type="component" value="Unassembled WGS sequence"/>
</dbReference>
<evidence type="ECO:0000256" key="1">
    <source>
        <dbReference type="SAM" id="MobiDB-lite"/>
    </source>
</evidence>
<organism evidence="2 3">
    <name type="scientific">Paenibacillus sabuli</name>
    <dbReference type="NCBI Taxonomy" id="2772509"/>
    <lineage>
        <taxon>Bacteria</taxon>
        <taxon>Bacillati</taxon>
        <taxon>Bacillota</taxon>
        <taxon>Bacilli</taxon>
        <taxon>Bacillales</taxon>
        <taxon>Paenibacillaceae</taxon>
        <taxon>Paenibacillus</taxon>
    </lineage>
</organism>
<dbReference type="AlphaFoldDB" id="A0A927BT15"/>
<reference evidence="2" key="1">
    <citation type="submission" date="2020-09" db="EMBL/GenBank/DDBJ databases">
        <title>A novel bacterium of genus Paenibacillus, isolated from South China Sea.</title>
        <authorList>
            <person name="Huang H."/>
            <person name="Mo K."/>
            <person name="Hu Y."/>
        </authorList>
    </citation>
    <scope>NUCLEOTIDE SEQUENCE</scope>
    <source>
        <strain evidence="2">IB182496</strain>
    </source>
</reference>